<evidence type="ECO:0000256" key="4">
    <source>
        <dbReference type="ARBA" id="ARBA00022927"/>
    </source>
</evidence>
<keyword evidence="6" id="KW-0175">Coiled coil</keyword>
<evidence type="ECO:0000256" key="3">
    <source>
        <dbReference type="ARBA" id="ARBA00022448"/>
    </source>
</evidence>
<dbReference type="AlphaFoldDB" id="A0A8K0KBJ8"/>
<dbReference type="GO" id="GO:0000938">
    <property type="term" value="C:GARP complex"/>
    <property type="evidence" value="ECO:0007669"/>
    <property type="project" value="InterPro"/>
</dbReference>
<name>A0A8K0KBJ8_LADFU</name>
<comment type="caution">
    <text evidence="8">The sequence shown here is derived from an EMBL/GenBank/DDBJ whole genome shotgun (WGS) entry which is preliminary data.</text>
</comment>
<dbReference type="EMBL" id="KZ308582">
    <property type="protein sequence ID" value="KAG8231895.1"/>
    <property type="molecule type" value="Genomic_DNA"/>
</dbReference>
<sequence>MANVSQLTESKGSYNKCLYCVNTVLRDPHNFAKHLRECHCTREGGSFVCHYGKNGVCYSLPLEGVSDKDYEDHVLKHHIPPNHNFNPKDLLDEKTSKSISSPMAASNEHNNVSEEPKWSIFSSTQNLPAVLNDPNRGKQKDFFTKLWGDGFVEKAEIPKHPYLPEITHAHFESYIKKISKRYRKHVRMNHSVPKPSFDDEILQHFPSLRAAKSLERSNSDISGIPKIFLQPVLDLTKLETFNAVYNSSKESGSPLRMKEPSTSIHSSGKLLQEKLSHYLDLVEVQIAHQVAQKSEAFFEAMSSHDALMEQLTQTISVVKSLREKIHHIDKVLVKDSLEILKLERVRCNHLMVFKKLKLMATVHQTQPMIQLLLSTPDYVAALDLIATTQEVLVQELAGVHSFR</sequence>
<organism evidence="8 9">
    <name type="scientific">Ladona fulva</name>
    <name type="common">Scarce chaser dragonfly</name>
    <name type="synonym">Libellula fulva</name>
    <dbReference type="NCBI Taxonomy" id="123851"/>
    <lineage>
        <taxon>Eukaryota</taxon>
        <taxon>Metazoa</taxon>
        <taxon>Ecdysozoa</taxon>
        <taxon>Arthropoda</taxon>
        <taxon>Hexapoda</taxon>
        <taxon>Insecta</taxon>
        <taxon>Pterygota</taxon>
        <taxon>Palaeoptera</taxon>
        <taxon>Odonata</taxon>
        <taxon>Epiprocta</taxon>
        <taxon>Anisoptera</taxon>
        <taxon>Libelluloidea</taxon>
        <taxon>Libellulidae</taxon>
        <taxon>Ladona</taxon>
    </lineage>
</organism>
<accession>A0A8K0KBJ8</accession>
<dbReference type="OrthoDB" id="10259024at2759"/>
<evidence type="ECO:0000256" key="1">
    <source>
        <dbReference type="ARBA" id="ARBA00004601"/>
    </source>
</evidence>
<evidence type="ECO:0000259" key="7">
    <source>
        <dbReference type="Pfam" id="PF10475"/>
    </source>
</evidence>
<dbReference type="GO" id="GO:0006896">
    <property type="term" value="P:Golgi to vacuole transport"/>
    <property type="evidence" value="ECO:0007669"/>
    <property type="project" value="TreeGrafter"/>
</dbReference>
<protein>
    <recommendedName>
        <fullName evidence="7">Vacuolar protein sorting-associated protein 54 N-terminal domain-containing protein</fullName>
    </recommendedName>
</protein>
<evidence type="ECO:0000313" key="9">
    <source>
        <dbReference type="Proteomes" id="UP000792457"/>
    </source>
</evidence>
<evidence type="ECO:0000313" key="8">
    <source>
        <dbReference type="EMBL" id="KAG8231895.1"/>
    </source>
</evidence>
<gene>
    <name evidence="8" type="ORF">J437_LFUL011728</name>
</gene>
<reference evidence="8" key="1">
    <citation type="submission" date="2013-04" db="EMBL/GenBank/DDBJ databases">
        <authorList>
            <person name="Qu J."/>
            <person name="Murali S.C."/>
            <person name="Bandaranaike D."/>
            <person name="Bellair M."/>
            <person name="Blankenburg K."/>
            <person name="Chao H."/>
            <person name="Dinh H."/>
            <person name="Doddapaneni H."/>
            <person name="Downs B."/>
            <person name="Dugan-Rocha S."/>
            <person name="Elkadiri S."/>
            <person name="Gnanaolivu R.D."/>
            <person name="Hernandez B."/>
            <person name="Javaid M."/>
            <person name="Jayaseelan J.C."/>
            <person name="Lee S."/>
            <person name="Li M."/>
            <person name="Ming W."/>
            <person name="Munidasa M."/>
            <person name="Muniz J."/>
            <person name="Nguyen L."/>
            <person name="Ongeri F."/>
            <person name="Osuji N."/>
            <person name="Pu L.-L."/>
            <person name="Puazo M."/>
            <person name="Qu C."/>
            <person name="Quiroz J."/>
            <person name="Raj R."/>
            <person name="Weissenberger G."/>
            <person name="Xin Y."/>
            <person name="Zou X."/>
            <person name="Han Y."/>
            <person name="Richards S."/>
            <person name="Worley K."/>
            <person name="Muzny D."/>
            <person name="Gibbs R."/>
        </authorList>
    </citation>
    <scope>NUCLEOTIDE SEQUENCE</scope>
    <source>
        <strain evidence="8">Sampled in the wild</strain>
    </source>
</reference>
<dbReference type="PANTHER" id="PTHR12965:SF0">
    <property type="entry name" value="VACUOLAR PROTEIN SORTING-ASSOCIATED PROTEIN 54"/>
    <property type="match status" value="1"/>
</dbReference>
<dbReference type="Pfam" id="PF10475">
    <property type="entry name" value="Vps54_N"/>
    <property type="match status" value="1"/>
</dbReference>
<comment type="similarity">
    <text evidence="2">Belongs to the VPS54 family.</text>
</comment>
<proteinExistence type="inferred from homology"/>
<dbReference type="GO" id="GO:0019905">
    <property type="term" value="F:syntaxin binding"/>
    <property type="evidence" value="ECO:0007669"/>
    <property type="project" value="TreeGrafter"/>
</dbReference>
<dbReference type="PANTHER" id="PTHR12965">
    <property type="entry name" value="VACUOLAR PROTEIN SORTING 54"/>
    <property type="match status" value="1"/>
</dbReference>
<dbReference type="InterPro" id="IPR019515">
    <property type="entry name" value="VPS54_N"/>
</dbReference>
<dbReference type="Proteomes" id="UP000792457">
    <property type="component" value="Unassembled WGS sequence"/>
</dbReference>
<evidence type="ECO:0000256" key="5">
    <source>
        <dbReference type="ARBA" id="ARBA00023034"/>
    </source>
</evidence>
<evidence type="ECO:0000256" key="6">
    <source>
        <dbReference type="ARBA" id="ARBA00023054"/>
    </source>
</evidence>
<dbReference type="GO" id="GO:0042147">
    <property type="term" value="P:retrograde transport, endosome to Golgi"/>
    <property type="evidence" value="ECO:0007669"/>
    <property type="project" value="InterPro"/>
</dbReference>
<comment type="subcellular location">
    <subcellularLocation>
        <location evidence="1">Golgi apparatus</location>
        <location evidence="1">trans-Golgi network</location>
    </subcellularLocation>
</comment>
<keyword evidence="3" id="KW-0813">Transport</keyword>
<keyword evidence="5" id="KW-0333">Golgi apparatus</keyword>
<keyword evidence="9" id="KW-1185">Reference proteome</keyword>
<feature type="domain" description="Vacuolar protein sorting-associated protein 54 N-terminal" evidence="7">
    <location>
        <begin position="273"/>
        <end position="392"/>
    </location>
</feature>
<keyword evidence="4" id="KW-0653">Protein transport</keyword>
<reference evidence="8" key="2">
    <citation type="submission" date="2017-10" db="EMBL/GenBank/DDBJ databases">
        <title>Ladona fulva Genome sequencing and assembly.</title>
        <authorList>
            <person name="Murali S."/>
            <person name="Richards S."/>
            <person name="Bandaranaike D."/>
            <person name="Bellair M."/>
            <person name="Blankenburg K."/>
            <person name="Chao H."/>
            <person name="Dinh H."/>
            <person name="Doddapaneni H."/>
            <person name="Dugan-Rocha S."/>
            <person name="Elkadiri S."/>
            <person name="Gnanaolivu R."/>
            <person name="Hernandez B."/>
            <person name="Skinner E."/>
            <person name="Javaid M."/>
            <person name="Lee S."/>
            <person name="Li M."/>
            <person name="Ming W."/>
            <person name="Munidasa M."/>
            <person name="Muniz J."/>
            <person name="Nguyen L."/>
            <person name="Hughes D."/>
            <person name="Osuji N."/>
            <person name="Pu L.-L."/>
            <person name="Puazo M."/>
            <person name="Qu C."/>
            <person name="Quiroz J."/>
            <person name="Raj R."/>
            <person name="Weissenberger G."/>
            <person name="Xin Y."/>
            <person name="Zou X."/>
            <person name="Han Y."/>
            <person name="Worley K."/>
            <person name="Muzny D."/>
            <person name="Gibbs R."/>
        </authorList>
    </citation>
    <scope>NUCLEOTIDE SEQUENCE</scope>
    <source>
        <strain evidence="8">Sampled in the wild</strain>
    </source>
</reference>
<dbReference type="GO" id="GO:0015031">
    <property type="term" value="P:protein transport"/>
    <property type="evidence" value="ECO:0007669"/>
    <property type="project" value="UniProtKB-KW"/>
</dbReference>
<dbReference type="InterPro" id="IPR039745">
    <property type="entry name" value="Vps54"/>
</dbReference>
<dbReference type="GO" id="GO:0005829">
    <property type="term" value="C:cytosol"/>
    <property type="evidence" value="ECO:0007669"/>
    <property type="project" value="GOC"/>
</dbReference>
<evidence type="ECO:0000256" key="2">
    <source>
        <dbReference type="ARBA" id="ARBA00009150"/>
    </source>
</evidence>